<name>A0ABT3PI42_9BACT</name>
<evidence type="ECO:0000313" key="2">
    <source>
        <dbReference type="Proteomes" id="UP001207918"/>
    </source>
</evidence>
<gene>
    <name evidence="1" type="ORF">J6I44_01115</name>
</gene>
<comment type="caution">
    <text evidence="1">The sequence shown here is derived from an EMBL/GenBank/DDBJ whole genome shotgun (WGS) entry which is preliminary data.</text>
</comment>
<keyword evidence="2" id="KW-1185">Reference proteome</keyword>
<reference evidence="1 2" key="1">
    <citation type="submission" date="2021-03" db="EMBL/GenBank/DDBJ databases">
        <title>Aliifodinibius sp. nov., a new bacterium isolated from saline soil.</title>
        <authorList>
            <person name="Galisteo C."/>
            <person name="De La Haba R."/>
            <person name="Sanchez-Porro C."/>
            <person name="Ventosa A."/>
        </authorList>
    </citation>
    <scope>NUCLEOTIDE SEQUENCE [LARGE SCALE GENOMIC DNA]</scope>
    <source>
        <strain evidence="1 2">1BSP15-2V2</strain>
    </source>
</reference>
<accession>A0ABT3PI42</accession>
<dbReference type="Proteomes" id="UP001207918">
    <property type="component" value="Unassembled WGS sequence"/>
</dbReference>
<proteinExistence type="predicted"/>
<evidence type="ECO:0000313" key="1">
    <source>
        <dbReference type="EMBL" id="MCW9705428.1"/>
    </source>
</evidence>
<sequence>MVNSGTEGPFNRKGAIDWAHYPGIIYIDIPKEERDKYLAVLEVKLDSLVELFKKYGKNADKEVVTQSD</sequence>
<dbReference type="EMBL" id="JAGGJA010000001">
    <property type="protein sequence ID" value="MCW9705428.1"/>
    <property type="molecule type" value="Genomic_DNA"/>
</dbReference>
<organism evidence="1 2">
    <name type="scientific">Fodinibius salsisoli</name>
    <dbReference type="NCBI Taxonomy" id="2820877"/>
    <lineage>
        <taxon>Bacteria</taxon>
        <taxon>Pseudomonadati</taxon>
        <taxon>Balneolota</taxon>
        <taxon>Balneolia</taxon>
        <taxon>Balneolales</taxon>
        <taxon>Balneolaceae</taxon>
        <taxon>Fodinibius</taxon>
    </lineage>
</organism>
<dbReference type="RefSeq" id="WP_265764091.1">
    <property type="nucleotide sequence ID" value="NZ_JAGGJA010000001.1"/>
</dbReference>
<protein>
    <submittedName>
        <fullName evidence="1">Uncharacterized protein</fullName>
    </submittedName>
</protein>